<dbReference type="Pfam" id="PF03466">
    <property type="entry name" value="LysR_substrate"/>
    <property type="match status" value="1"/>
</dbReference>
<dbReference type="InterPro" id="IPR005119">
    <property type="entry name" value="LysR_subst-bd"/>
</dbReference>
<evidence type="ECO:0000256" key="4">
    <source>
        <dbReference type="ARBA" id="ARBA00023163"/>
    </source>
</evidence>
<evidence type="ECO:0000313" key="6">
    <source>
        <dbReference type="Proteomes" id="UP000644140"/>
    </source>
</evidence>
<reference evidence="5" key="1">
    <citation type="submission" date="2022-02" db="EMBL/GenBank/DDBJ databases">
        <title>Characterization of Tn125 harboring carbapenem-resistant Acinetobacter bereziniae clinical isolates.</title>
        <authorList>
            <person name="Wong N.-K."/>
            <person name="Pan Q."/>
        </authorList>
    </citation>
    <scope>NUCLEOTIDE SEQUENCE</scope>
    <source>
        <strain evidence="5">GD03393</strain>
    </source>
</reference>
<dbReference type="RefSeq" id="WP_009584605.1">
    <property type="nucleotide sequence ID" value="NZ_BKEF01000007.1"/>
</dbReference>
<gene>
    <name evidence="5" type="ORF">I9054_013650</name>
</gene>
<sequence>MELRHLRYFVTVVEEQSITKAAEKLCIAQPPLSRQIQKLEEELGILLFERGSRPVRTTDAGQFFYQHAVQILTHTAQATSMAKRISSINMIIRIGYVSSLLYALLPQIIYLFRQNNPDIQVELLEYGTKDQIEALKLGKIDLGFGRLRISDPAIKRILLRKEKLKLAIHKNHYLTEYVHKGIYLSQIIDESIFSYPATQKPNFSTLIQSIFTELGLVPKNMIEVREIHMALGLVSSGEGVCIIPESASDIGMKNLVYIPILDMEAYSPISLAVRNMDQSPYLSKVLECVKQVFEEEGIPLQFEGY</sequence>
<organism evidence="5 6">
    <name type="scientific">Acinetobacter bereziniae</name>
    <name type="common">Acinetobacter genomosp. 10</name>
    <dbReference type="NCBI Taxonomy" id="106648"/>
    <lineage>
        <taxon>Bacteria</taxon>
        <taxon>Pseudomonadati</taxon>
        <taxon>Pseudomonadota</taxon>
        <taxon>Gammaproteobacteria</taxon>
        <taxon>Moraxellales</taxon>
        <taxon>Moraxellaceae</taxon>
        <taxon>Acinetobacter</taxon>
    </lineage>
</organism>
<dbReference type="InterPro" id="IPR054949">
    <property type="entry name" value="HTH_CatM"/>
</dbReference>
<dbReference type="GO" id="GO:0003700">
    <property type="term" value="F:DNA-binding transcription factor activity"/>
    <property type="evidence" value="ECO:0007669"/>
    <property type="project" value="InterPro"/>
</dbReference>
<comment type="similarity">
    <text evidence="1">Belongs to the LysR transcriptional regulatory family.</text>
</comment>
<dbReference type="KEGG" id="aber:BSR55_08130"/>
<evidence type="ECO:0000313" key="5">
    <source>
        <dbReference type="EMBL" id="UUN96418.1"/>
    </source>
</evidence>
<dbReference type="SUPFAM" id="SSF46785">
    <property type="entry name" value="Winged helix' DNA-binding domain"/>
    <property type="match status" value="1"/>
</dbReference>
<dbReference type="Pfam" id="PF00126">
    <property type="entry name" value="HTH_1"/>
    <property type="match status" value="1"/>
</dbReference>
<dbReference type="InterPro" id="IPR036390">
    <property type="entry name" value="WH_DNA-bd_sf"/>
</dbReference>
<name>A0A8B5RZY0_ACIBZ</name>
<dbReference type="Proteomes" id="UP000644140">
    <property type="component" value="Chromosome"/>
</dbReference>
<keyword evidence="3" id="KW-0238">DNA-binding</keyword>
<dbReference type="AlphaFoldDB" id="A0A8B5RZY0"/>
<proteinExistence type="inferred from homology"/>
<keyword evidence="4" id="KW-0804">Transcription</keyword>
<dbReference type="Gene3D" id="1.10.10.10">
    <property type="entry name" value="Winged helix-like DNA-binding domain superfamily/Winged helix DNA-binding domain"/>
    <property type="match status" value="1"/>
</dbReference>
<dbReference type="NCBIfam" id="NF040710">
    <property type="entry name" value="benzoate_CatM"/>
    <property type="match status" value="1"/>
</dbReference>
<dbReference type="Gene3D" id="3.40.190.10">
    <property type="entry name" value="Periplasmic binding protein-like II"/>
    <property type="match status" value="2"/>
</dbReference>
<dbReference type="FunFam" id="1.10.10.10:FF:000001">
    <property type="entry name" value="LysR family transcriptional regulator"/>
    <property type="match status" value="1"/>
</dbReference>
<dbReference type="SUPFAM" id="SSF53850">
    <property type="entry name" value="Periplasmic binding protein-like II"/>
    <property type="match status" value="1"/>
</dbReference>
<dbReference type="GO" id="GO:0003677">
    <property type="term" value="F:DNA binding"/>
    <property type="evidence" value="ECO:0007669"/>
    <property type="project" value="UniProtKB-KW"/>
</dbReference>
<keyword evidence="2" id="KW-0805">Transcription regulation</keyword>
<dbReference type="PANTHER" id="PTHR30346">
    <property type="entry name" value="TRANSCRIPTIONAL DUAL REGULATOR HCAR-RELATED"/>
    <property type="match status" value="1"/>
</dbReference>
<evidence type="ECO:0000256" key="2">
    <source>
        <dbReference type="ARBA" id="ARBA00023015"/>
    </source>
</evidence>
<dbReference type="PANTHER" id="PTHR30346:SF17">
    <property type="entry name" value="LYSR FAMILY TRANSCRIPTIONAL REGULATOR"/>
    <property type="match status" value="1"/>
</dbReference>
<dbReference type="PROSITE" id="PS50931">
    <property type="entry name" value="HTH_LYSR"/>
    <property type="match status" value="1"/>
</dbReference>
<dbReference type="PRINTS" id="PR00039">
    <property type="entry name" value="HTHLYSR"/>
</dbReference>
<protein>
    <submittedName>
        <fullName evidence="5">LysR family transcriptional regulator</fullName>
    </submittedName>
</protein>
<accession>A0A8B5RZY0</accession>
<dbReference type="InterPro" id="IPR036388">
    <property type="entry name" value="WH-like_DNA-bd_sf"/>
</dbReference>
<evidence type="ECO:0000256" key="1">
    <source>
        <dbReference type="ARBA" id="ARBA00009437"/>
    </source>
</evidence>
<dbReference type="GO" id="GO:0032993">
    <property type="term" value="C:protein-DNA complex"/>
    <property type="evidence" value="ECO:0007669"/>
    <property type="project" value="TreeGrafter"/>
</dbReference>
<dbReference type="EMBL" id="CP092085">
    <property type="protein sequence ID" value="UUN96418.1"/>
    <property type="molecule type" value="Genomic_DNA"/>
</dbReference>
<dbReference type="InterPro" id="IPR000847">
    <property type="entry name" value="LysR_HTH_N"/>
</dbReference>
<evidence type="ECO:0000256" key="3">
    <source>
        <dbReference type="ARBA" id="ARBA00023125"/>
    </source>
</evidence>